<keyword evidence="2" id="KW-1185">Reference proteome</keyword>
<evidence type="ECO:0000313" key="1">
    <source>
        <dbReference type="EMBL" id="RUR73776.1"/>
    </source>
</evidence>
<dbReference type="STRING" id="211165.GCA_000317285_01925"/>
<dbReference type="InterPro" id="IPR002347">
    <property type="entry name" value="SDR_fam"/>
</dbReference>
<organism evidence="1 2">
    <name type="scientific">Chlorogloeopsis fritschii PCC 6912</name>
    <dbReference type="NCBI Taxonomy" id="211165"/>
    <lineage>
        <taxon>Bacteria</taxon>
        <taxon>Bacillati</taxon>
        <taxon>Cyanobacteriota</taxon>
        <taxon>Cyanophyceae</taxon>
        <taxon>Nostocales</taxon>
        <taxon>Chlorogloeopsidaceae</taxon>
        <taxon>Chlorogloeopsis</taxon>
    </lineage>
</organism>
<dbReference type="Pfam" id="PF00106">
    <property type="entry name" value="adh_short"/>
    <property type="match status" value="1"/>
</dbReference>
<comment type="caution">
    <text evidence="1">The sequence shown here is derived from an EMBL/GenBank/DDBJ whole genome shotgun (WGS) entry which is preliminary data.</text>
</comment>
<dbReference type="CDD" id="cd05325">
    <property type="entry name" value="carb_red_sniffer_like_SDR_c"/>
    <property type="match status" value="1"/>
</dbReference>
<dbReference type="AlphaFoldDB" id="A0A3S0ZN31"/>
<dbReference type="PANTHER" id="PTHR43544">
    <property type="entry name" value="SHORT-CHAIN DEHYDROGENASE/REDUCTASE"/>
    <property type="match status" value="1"/>
</dbReference>
<dbReference type="InterPro" id="IPR036291">
    <property type="entry name" value="NAD(P)-bd_dom_sf"/>
</dbReference>
<dbReference type="OrthoDB" id="9785826at2"/>
<evidence type="ECO:0000313" key="2">
    <source>
        <dbReference type="Proteomes" id="UP000268857"/>
    </source>
</evidence>
<reference evidence="1 2" key="1">
    <citation type="journal article" date="2019" name="Genome Biol. Evol.">
        <title>Day and night: Metabolic profiles and evolutionary relationships of six axenic non-marine cyanobacteria.</title>
        <authorList>
            <person name="Will S.E."/>
            <person name="Henke P."/>
            <person name="Boedeker C."/>
            <person name="Huang S."/>
            <person name="Brinkmann H."/>
            <person name="Rohde M."/>
            <person name="Jarek M."/>
            <person name="Friedl T."/>
            <person name="Seufert S."/>
            <person name="Schumacher M."/>
            <person name="Overmann J."/>
            <person name="Neumann-Schaal M."/>
            <person name="Petersen J."/>
        </authorList>
    </citation>
    <scope>NUCLEOTIDE SEQUENCE [LARGE SCALE GENOMIC DNA]</scope>
    <source>
        <strain evidence="1 2">PCC 6912</strain>
    </source>
</reference>
<gene>
    <name evidence="1" type="ORF">PCC6912_55530</name>
</gene>
<dbReference type="InterPro" id="IPR051468">
    <property type="entry name" value="Fungal_SecMetab_SDRs"/>
</dbReference>
<proteinExistence type="predicted"/>
<name>A0A3S0ZN31_CHLFR</name>
<dbReference type="SUPFAM" id="SSF51735">
    <property type="entry name" value="NAD(P)-binding Rossmann-fold domains"/>
    <property type="match status" value="1"/>
</dbReference>
<dbReference type="PANTHER" id="PTHR43544:SF12">
    <property type="entry name" value="NAD(P)-BINDING ROSSMANN-FOLD SUPERFAMILY PROTEIN"/>
    <property type="match status" value="1"/>
</dbReference>
<sequence length="254" mass="28341">MSILKETNNALIVGASQGIGLGFVKKLLQLDNIARIYATYRHQESASELIALMGEHPERLVCLSMDITDEVQIAKCTEKLRAEIDKLHLAINCVGILHEGTLQPEKSLRQINSEQLVRYFQVNSIGAVLLAKHLLPLFRHHDASIFASISAKIGSIGDNQLGGWYGYRASKAALNMFMRNVAIEYDRTSPKTIVVTLHPGTTDTRLSQPFQKNVPAEKLFSVERTVTQLLAVLEKLQPDDSGQFFSWDGSRLPW</sequence>
<dbReference type="GO" id="GO:0016491">
    <property type="term" value="F:oxidoreductase activity"/>
    <property type="evidence" value="ECO:0007669"/>
    <property type="project" value="TreeGrafter"/>
</dbReference>
<dbReference type="PRINTS" id="PR00081">
    <property type="entry name" value="GDHRDH"/>
</dbReference>
<dbReference type="GO" id="GO:0005737">
    <property type="term" value="C:cytoplasm"/>
    <property type="evidence" value="ECO:0007669"/>
    <property type="project" value="TreeGrafter"/>
</dbReference>
<dbReference type="Gene3D" id="3.40.50.720">
    <property type="entry name" value="NAD(P)-binding Rossmann-like Domain"/>
    <property type="match status" value="1"/>
</dbReference>
<dbReference type="EMBL" id="RSCJ01000033">
    <property type="protein sequence ID" value="RUR73776.1"/>
    <property type="molecule type" value="Genomic_DNA"/>
</dbReference>
<dbReference type="Proteomes" id="UP000268857">
    <property type="component" value="Unassembled WGS sequence"/>
</dbReference>
<accession>A0A3S0ZN31</accession>
<dbReference type="RefSeq" id="WP_016877115.1">
    <property type="nucleotide sequence ID" value="NZ_AJLN01000061.1"/>
</dbReference>
<protein>
    <submittedName>
        <fullName evidence="1">SDR family oxidoreductase</fullName>
    </submittedName>
</protein>